<feature type="non-terminal residue" evidence="2">
    <location>
        <position position="1"/>
    </location>
</feature>
<dbReference type="EMBL" id="DF237980">
    <property type="protein sequence ID" value="GAQ92500.1"/>
    <property type="molecule type" value="Genomic_DNA"/>
</dbReference>
<dbReference type="Gene3D" id="2.120.10.30">
    <property type="entry name" value="TolB, C-terminal domain"/>
    <property type="match status" value="2"/>
</dbReference>
<sequence>SLTQKSGAELQSFAAIPGSSLLRCPQQNSFQRVVSQRGLQRFAAYSSENFSIASPTLPRAVLDLFAPERIFQDGTGHVWLNKPDSIKDYESPWTVLGVDILEDLQDGRKRSLSLLLHRLKAIQQRVPQVNVIAVQQAPQADVQAFSDHLVRRILQHYVTFPVLVFYDAINKAALFEGAGWSPISCLVLDQAFATVAAYSLEDLRNGRAGKLLRERLTKAKLARISSGGQTEEASVRRSPAAMIGRGPDEAEDWPNLLLSFPSHITSDRANSRLFVSNALNHQVLILDPDGTILDVIGLSRTGGFQDGPFETAQLRRPGAMLYERETETLLIADVENHALRRADLRERTLTTVFPKPPEEESVVESLWSRLVPAFLRRPPPPPSTFSEPRPSAADEEAESGRPWFPWHIAMIEEGVLAVASAGYGQAWTVNLEEGTSETWMDGGAPNTIRAAILSLHATAHRATSLEADLLPAPAFGHSQISTDTPSSDVRDLYFFVDGSRVMGMRVSSNQGGGKVRAQVFAGSTESLPGYNNGPRLRAMFHEPAGVTELGGSLYIADTNNHRIARLDLSTGDVSTLKLKGFQKLGIPPQWRPPAEPPLSAELPQELPQDSTADVIETGSGRHTVLLEVIPPKGTRFASPASDWPVVRQARGTAVELSVMGGELEHKQVTEAQKWAEHFEDPTWESGEAAEGTESSKGREVAEETTPAGDGELMCRLDLSPGTSVLVVSGVVPLEIDSGRDYHPLLAPQPDLVVLKSLQKRIRFRTSSEKEQTQAPLRVTVEC</sequence>
<feature type="region of interest" description="Disordered" evidence="1">
    <location>
        <begin position="679"/>
        <end position="706"/>
    </location>
</feature>
<dbReference type="STRING" id="105231.A0A1Y1INP8"/>
<dbReference type="Proteomes" id="UP000054558">
    <property type="component" value="Unassembled WGS sequence"/>
</dbReference>
<dbReference type="InterPro" id="IPR011042">
    <property type="entry name" value="6-blade_b-propeller_TolB-like"/>
</dbReference>
<dbReference type="PANTHER" id="PTHR46388">
    <property type="entry name" value="NHL REPEAT-CONTAINING PROTEIN 2"/>
    <property type="match status" value="1"/>
</dbReference>
<dbReference type="OMA" id="GIWSWIT"/>
<dbReference type="PANTHER" id="PTHR46388:SF2">
    <property type="entry name" value="NHL REPEAT-CONTAINING PROTEIN 2"/>
    <property type="match status" value="1"/>
</dbReference>
<feature type="region of interest" description="Disordered" evidence="1">
    <location>
        <begin position="378"/>
        <end position="398"/>
    </location>
</feature>
<evidence type="ECO:0000313" key="3">
    <source>
        <dbReference type="Proteomes" id="UP000054558"/>
    </source>
</evidence>
<evidence type="ECO:0008006" key="4">
    <source>
        <dbReference type="Google" id="ProtNLM"/>
    </source>
</evidence>
<dbReference type="AlphaFoldDB" id="A0A1Y1INP8"/>
<evidence type="ECO:0000313" key="2">
    <source>
        <dbReference type="EMBL" id="GAQ92500.1"/>
    </source>
</evidence>
<accession>A0A1Y1INP8</accession>
<dbReference type="OrthoDB" id="273823at2759"/>
<dbReference type="SUPFAM" id="SSF101898">
    <property type="entry name" value="NHL repeat"/>
    <property type="match status" value="1"/>
</dbReference>
<organism evidence="2 3">
    <name type="scientific">Klebsormidium nitens</name>
    <name type="common">Green alga</name>
    <name type="synonym">Ulothrix nitens</name>
    <dbReference type="NCBI Taxonomy" id="105231"/>
    <lineage>
        <taxon>Eukaryota</taxon>
        <taxon>Viridiplantae</taxon>
        <taxon>Streptophyta</taxon>
        <taxon>Klebsormidiophyceae</taxon>
        <taxon>Klebsormidiales</taxon>
        <taxon>Klebsormidiaceae</taxon>
        <taxon>Klebsormidium</taxon>
    </lineage>
</organism>
<gene>
    <name evidence="2" type="ORF">KFL_010310010</name>
</gene>
<reference evidence="2 3" key="1">
    <citation type="journal article" date="2014" name="Nat. Commun.">
        <title>Klebsormidium flaccidum genome reveals primary factors for plant terrestrial adaptation.</title>
        <authorList>
            <person name="Hori K."/>
            <person name="Maruyama F."/>
            <person name="Fujisawa T."/>
            <person name="Togashi T."/>
            <person name="Yamamoto N."/>
            <person name="Seo M."/>
            <person name="Sato S."/>
            <person name="Yamada T."/>
            <person name="Mori H."/>
            <person name="Tajima N."/>
            <person name="Moriyama T."/>
            <person name="Ikeuchi M."/>
            <person name="Watanabe M."/>
            <person name="Wada H."/>
            <person name="Kobayashi K."/>
            <person name="Saito M."/>
            <person name="Masuda T."/>
            <person name="Sasaki-Sekimoto Y."/>
            <person name="Mashiguchi K."/>
            <person name="Awai K."/>
            <person name="Shimojima M."/>
            <person name="Masuda S."/>
            <person name="Iwai M."/>
            <person name="Nobusawa T."/>
            <person name="Narise T."/>
            <person name="Kondo S."/>
            <person name="Saito H."/>
            <person name="Sato R."/>
            <person name="Murakawa M."/>
            <person name="Ihara Y."/>
            <person name="Oshima-Yamada Y."/>
            <person name="Ohtaka K."/>
            <person name="Satoh M."/>
            <person name="Sonobe K."/>
            <person name="Ishii M."/>
            <person name="Ohtani R."/>
            <person name="Kanamori-Sato M."/>
            <person name="Honoki R."/>
            <person name="Miyazaki D."/>
            <person name="Mochizuki H."/>
            <person name="Umetsu J."/>
            <person name="Higashi K."/>
            <person name="Shibata D."/>
            <person name="Kamiya Y."/>
            <person name="Sato N."/>
            <person name="Nakamura Y."/>
            <person name="Tabata S."/>
            <person name="Ida S."/>
            <person name="Kurokawa K."/>
            <person name="Ohta H."/>
        </authorList>
    </citation>
    <scope>NUCLEOTIDE SEQUENCE [LARGE SCALE GENOMIC DNA]</scope>
    <source>
        <strain evidence="2 3">NIES-2285</strain>
    </source>
</reference>
<protein>
    <recommendedName>
        <fullName evidence="4">NHL repeat-containing protein</fullName>
    </recommendedName>
</protein>
<keyword evidence="3" id="KW-1185">Reference proteome</keyword>
<evidence type="ECO:0000256" key="1">
    <source>
        <dbReference type="SAM" id="MobiDB-lite"/>
    </source>
</evidence>
<proteinExistence type="predicted"/>
<name>A0A1Y1INP8_KLENI</name>